<reference evidence="1 2" key="1">
    <citation type="submission" date="2018-09" db="EMBL/GenBank/DDBJ databases">
        <authorList>
            <person name="Grouzdev D.S."/>
            <person name="Krutkina M.S."/>
        </authorList>
    </citation>
    <scope>NUCLEOTIDE SEQUENCE [LARGE SCALE GENOMIC DNA]</scope>
    <source>
        <strain evidence="1 2">RmlP001</strain>
    </source>
</reference>
<name>A0A4Q2R9F4_9HYPH</name>
<gene>
    <name evidence="1" type="ORF">D3272_15535</name>
</gene>
<proteinExistence type="predicted"/>
<evidence type="ECO:0008006" key="3">
    <source>
        <dbReference type="Google" id="ProtNLM"/>
    </source>
</evidence>
<reference evidence="1 2" key="2">
    <citation type="submission" date="2019-02" db="EMBL/GenBank/DDBJ databases">
        <title>'Lichenibacterium ramalinii' gen. nov. sp. nov., 'Lichenibacterium minor' gen. nov. sp. nov.</title>
        <authorList>
            <person name="Pankratov T."/>
        </authorList>
    </citation>
    <scope>NUCLEOTIDE SEQUENCE [LARGE SCALE GENOMIC DNA]</scope>
    <source>
        <strain evidence="1 2">RmlP001</strain>
    </source>
</reference>
<evidence type="ECO:0000313" key="1">
    <source>
        <dbReference type="EMBL" id="RYB03565.1"/>
    </source>
</evidence>
<dbReference type="AlphaFoldDB" id="A0A4Q2R9F4"/>
<accession>A0A4Q2R9F4</accession>
<dbReference type="Proteomes" id="UP000289411">
    <property type="component" value="Unassembled WGS sequence"/>
</dbReference>
<keyword evidence="2" id="KW-1185">Reference proteome</keyword>
<dbReference type="EMBL" id="QYBC01000013">
    <property type="protein sequence ID" value="RYB03565.1"/>
    <property type="molecule type" value="Genomic_DNA"/>
</dbReference>
<comment type="caution">
    <text evidence="1">The sequence shown here is derived from an EMBL/GenBank/DDBJ whole genome shotgun (WGS) entry which is preliminary data.</text>
</comment>
<sequence length="125" mass="13659">MLGYIYRARQAGLPVPTRPARVPGGRDRPADIVPVRPVLPVPSVRPATIGTPMPAARRDISPVVTVMPDDLPSLITLGERECRAIVGDEGECCRLPTEGRSSWCRAHRAAYRASARPLRLREDAL</sequence>
<organism evidence="1 2">
    <name type="scientific">Lichenibacterium ramalinae</name>
    <dbReference type="NCBI Taxonomy" id="2316527"/>
    <lineage>
        <taxon>Bacteria</taxon>
        <taxon>Pseudomonadati</taxon>
        <taxon>Pseudomonadota</taxon>
        <taxon>Alphaproteobacteria</taxon>
        <taxon>Hyphomicrobiales</taxon>
        <taxon>Lichenihabitantaceae</taxon>
        <taxon>Lichenibacterium</taxon>
    </lineage>
</organism>
<evidence type="ECO:0000313" key="2">
    <source>
        <dbReference type="Proteomes" id="UP000289411"/>
    </source>
</evidence>
<protein>
    <recommendedName>
        <fullName evidence="3">GcrA cell cycle regulator</fullName>
    </recommendedName>
</protein>